<evidence type="ECO:0000313" key="1">
    <source>
        <dbReference type="EMBL" id="DAD72069.1"/>
    </source>
</evidence>
<sequence>MHRSLHLLRFSNSYKQISERQLQSKHETALLPFAHIALRNCQKTQNIPPAFVQDDKVLPLEQKHLKSSTTCALIRLPGSIGRTN</sequence>
<accession>A0A8S5LPU8</accession>
<organism evidence="1">
    <name type="scientific">Siphoviridae sp. ctVFv13</name>
    <dbReference type="NCBI Taxonomy" id="2827576"/>
    <lineage>
        <taxon>Viruses</taxon>
        <taxon>Duplodnaviria</taxon>
        <taxon>Heunggongvirae</taxon>
        <taxon>Uroviricota</taxon>
        <taxon>Caudoviricetes</taxon>
    </lineage>
</organism>
<name>A0A8S5LPU8_9CAUD</name>
<proteinExistence type="predicted"/>
<dbReference type="EMBL" id="BK015893">
    <property type="protein sequence ID" value="DAD72069.1"/>
    <property type="molecule type" value="Genomic_DNA"/>
</dbReference>
<protein>
    <submittedName>
        <fullName evidence="1">Uncharacterized protein</fullName>
    </submittedName>
</protein>
<reference evidence="1" key="1">
    <citation type="journal article" date="2021" name="Proc. Natl. Acad. Sci. U.S.A.">
        <title>A Catalog of Tens of Thousands of Viruses from Human Metagenomes Reveals Hidden Associations with Chronic Diseases.</title>
        <authorList>
            <person name="Tisza M.J."/>
            <person name="Buck C.B."/>
        </authorList>
    </citation>
    <scope>NUCLEOTIDE SEQUENCE</scope>
    <source>
        <strain evidence="1">CtVFv13</strain>
    </source>
</reference>